<proteinExistence type="inferred from homology"/>
<organism evidence="5 6">
    <name type="scientific">Sporichthya brevicatena</name>
    <dbReference type="NCBI Taxonomy" id="171442"/>
    <lineage>
        <taxon>Bacteria</taxon>
        <taxon>Bacillati</taxon>
        <taxon>Actinomycetota</taxon>
        <taxon>Actinomycetes</taxon>
        <taxon>Sporichthyales</taxon>
        <taxon>Sporichthyaceae</taxon>
        <taxon>Sporichthya</taxon>
    </lineage>
</organism>
<evidence type="ECO:0000259" key="4">
    <source>
        <dbReference type="Pfam" id="PF13193"/>
    </source>
</evidence>
<evidence type="ECO:0000256" key="2">
    <source>
        <dbReference type="ARBA" id="ARBA00022598"/>
    </source>
</evidence>
<evidence type="ECO:0000313" key="5">
    <source>
        <dbReference type="EMBL" id="GAA0608951.1"/>
    </source>
</evidence>
<dbReference type="PROSITE" id="PS00455">
    <property type="entry name" value="AMP_BINDING"/>
    <property type="match status" value="1"/>
</dbReference>
<dbReference type="InterPro" id="IPR020845">
    <property type="entry name" value="AMP-binding_CS"/>
</dbReference>
<dbReference type="GO" id="GO:0016874">
    <property type="term" value="F:ligase activity"/>
    <property type="evidence" value="ECO:0007669"/>
    <property type="project" value="UniProtKB-KW"/>
</dbReference>
<dbReference type="InterPro" id="IPR042099">
    <property type="entry name" value="ANL_N_sf"/>
</dbReference>
<comment type="similarity">
    <text evidence="1">Belongs to the ATP-dependent AMP-binding enzyme family.</text>
</comment>
<accession>A0ABP3RK01</accession>
<reference evidence="6" key="1">
    <citation type="journal article" date="2019" name="Int. J. Syst. Evol. Microbiol.">
        <title>The Global Catalogue of Microorganisms (GCM) 10K type strain sequencing project: providing services to taxonomists for standard genome sequencing and annotation.</title>
        <authorList>
            <consortium name="The Broad Institute Genomics Platform"/>
            <consortium name="The Broad Institute Genome Sequencing Center for Infectious Disease"/>
            <person name="Wu L."/>
            <person name="Ma J."/>
        </authorList>
    </citation>
    <scope>NUCLEOTIDE SEQUENCE [LARGE SCALE GENOMIC DNA]</scope>
    <source>
        <strain evidence="6">JCM 10671</strain>
    </source>
</reference>
<dbReference type="EMBL" id="BAAAHE010000007">
    <property type="protein sequence ID" value="GAA0608951.1"/>
    <property type="molecule type" value="Genomic_DNA"/>
</dbReference>
<dbReference type="InterPro" id="IPR045851">
    <property type="entry name" value="AMP-bd_C_sf"/>
</dbReference>
<keyword evidence="6" id="KW-1185">Reference proteome</keyword>
<dbReference type="Gene3D" id="3.40.50.12780">
    <property type="entry name" value="N-terminal domain of ligase-like"/>
    <property type="match status" value="1"/>
</dbReference>
<dbReference type="InterPro" id="IPR025110">
    <property type="entry name" value="AMP-bd_C"/>
</dbReference>
<sequence>MPLSYVEADRSVELRDITVGGVLREAAAEVPDAPALLNGAADPAERRRWTYAELLAAAENVAARLLEHLEPGERLAIWSVNLAEWELVQFGAALAGIPVVAINPAYTAAELEYVLGQSGSVAIVLGPPHRGTDPAVELAKVRDRLPALRATFTLDAGSDLFASGPPATLPDVDPSSLAMMQYTSGTTGRPKGAMLSHRSLCNNSRLFNRRLGLDGAGSWVNAMPMFHIGGSSFGAIGSMWSRAAHIITTFDPALMLELIETERPAFLPSVPTMLLAMSEHPDFAKRDHSSIQVIMAGSTTIPAELIRRVEKEWGANFVPCYGQTECSGVIVQGMPTDSPEDKSAWAGRPLEQVEVRVVEPATGQVVPHGEVGEFHVRGYTTMDGYFGMPAETAATLDADGWLHTGDLGVMDPRGYCQVTGRLKDMIIRGGENIYPREIEDRLVEHPAISEVAVIGVPDERMGEEVAAVVRLAPGAEPDPEAWRAFAREALAGPKVPRRWFVVDAMPTTPSGKIQKFRLPDLLSDPAAARDVTPPRPA</sequence>
<dbReference type="Pfam" id="PF13193">
    <property type="entry name" value="AMP-binding_C"/>
    <property type="match status" value="1"/>
</dbReference>
<name>A0ABP3RK01_9ACTN</name>
<gene>
    <name evidence="5" type="primary">lbuL</name>
    <name evidence="5" type="ORF">GCM10009547_08700</name>
</gene>
<dbReference type="Gene3D" id="3.30.300.30">
    <property type="match status" value="1"/>
</dbReference>
<dbReference type="Proteomes" id="UP001500957">
    <property type="component" value="Unassembled WGS sequence"/>
</dbReference>
<dbReference type="InterPro" id="IPR000873">
    <property type="entry name" value="AMP-dep_synth/lig_dom"/>
</dbReference>
<dbReference type="RefSeq" id="WP_344601990.1">
    <property type="nucleotide sequence ID" value="NZ_BAAAHE010000007.1"/>
</dbReference>
<dbReference type="PANTHER" id="PTHR43201">
    <property type="entry name" value="ACYL-COA SYNTHETASE"/>
    <property type="match status" value="1"/>
</dbReference>
<evidence type="ECO:0000256" key="1">
    <source>
        <dbReference type="ARBA" id="ARBA00006432"/>
    </source>
</evidence>
<feature type="domain" description="AMP-binding enzyme C-terminal" evidence="4">
    <location>
        <begin position="437"/>
        <end position="512"/>
    </location>
</feature>
<evidence type="ECO:0000313" key="6">
    <source>
        <dbReference type="Proteomes" id="UP001500957"/>
    </source>
</evidence>
<dbReference type="SUPFAM" id="SSF56801">
    <property type="entry name" value="Acetyl-CoA synthetase-like"/>
    <property type="match status" value="1"/>
</dbReference>
<comment type="caution">
    <text evidence="5">The sequence shown here is derived from an EMBL/GenBank/DDBJ whole genome shotgun (WGS) entry which is preliminary data.</text>
</comment>
<protein>
    <submittedName>
        <fullName evidence="5">Linear/branched/unsaturated fatty acid:CoA ligase LbuL</fullName>
    </submittedName>
</protein>
<keyword evidence="2 5" id="KW-0436">Ligase</keyword>
<feature type="domain" description="AMP-dependent synthetase/ligase" evidence="3">
    <location>
        <begin position="24"/>
        <end position="386"/>
    </location>
</feature>
<evidence type="ECO:0000259" key="3">
    <source>
        <dbReference type="Pfam" id="PF00501"/>
    </source>
</evidence>
<dbReference type="Pfam" id="PF00501">
    <property type="entry name" value="AMP-binding"/>
    <property type="match status" value="1"/>
</dbReference>
<dbReference type="PANTHER" id="PTHR43201:SF5">
    <property type="entry name" value="MEDIUM-CHAIN ACYL-COA LIGASE ACSF2, MITOCHONDRIAL"/>
    <property type="match status" value="1"/>
</dbReference>